<reference evidence="10 11" key="1">
    <citation type="submission" date="2019-08" db="EMBL/GenBank/DDBJ databases">
        <title>Bacillus genomes from the desert of Cuatro Cienegas, Coahuila.</title>
        <authorList>
            <person name="Olmedo-Alvarez G."/>
        </authorList>
    </citation>
    <scope>NUCLEOTIDE SEQUENCE [LARGE SCALE GENOMIC DNA]</scope>
    <source>
        <strain evidence="10 11">CH28_1T</strain>
    </source>
</reference>
<comment type="caution">
    <text evidence="10">The sequence shown here is derived from an EMBL/GenBank/DDBJ whole genome shotgun (WGS) entry which is preliminary data.</text>
</comment>
<dbReference type="GO" id="GO:0005886">
    <property type="term" value="C:plasma membrane"/>
    <property type="evidence" value="ECO:0007669"/>
    <property type="project" value="UniProtKB-SubCell"/>
</dbReference>
<dbReference type="OrthoDB" id="9804874at2"/>
<dbReference type="PANTHER" id="PTHR30330:SF3">
    <property type="entry name" value="TRANSCRIPTIONAL REGULATOR, LRP FAMILY"/>
    <property type="match status" value="1"/>
</dbReference>
<evidence type="ECO:0000313" key="10">
    <source>
        <dbReference type="EMBL" id="TYS68514.1"/>
    </source>
</evidence>
<evidence type="ECO:0000256" key="3">
    <source>
        <dbReference type="ARBA" id="ARBA00022448"/>
    </source>
</evidence>
<evidence type="ECO:0000256" key="7">
    <source>
        <dbReference type="ARBA" id="ARBA00022989"/>
    </source>
</evidence>
<feature type="transmembrane region" description="Helical" evidence="9">
    <location>
        <begin position="12"/>
        <end position="37"/>
    </location>
</feature>
<evidence type="ECO:0000313" key="11">
    <source>
        <dbReference type="Proteomes" id="UP000322524"/>
    </source>
</evidence>
<dbReference type="PRINTS" id="PR00175">
    <property type="entry name" value="NAALASMPORT"/>
</dbReference>
<dbReference type="AlphaFoldDB" id="A0A5D4T2S8"/>
<organism evidence="10 11">
    <name type="scientific">Sutcliffiella horikoshii</name>
    <dbReference type="NCBI Taxonomy" id="79883"/>
    <lineage>
        <taxon>Bacteria</taxon>
        <taxon>Bacillati</taxon>
        <taxon>Bacillota</taxon>
        <taxon>Bacilli</taxon>
        <taxon>Bacillales</taxon>
        <taxon>Bacillaceae</taxon>
        <taxon>Sutcliffiella</taxon>
    </lineage>
</organism>
<dbReference type="InterPro" id="IPR001463">
    <property type="entry name" value="Na/Ala_symport"/>
</dbReference>
<feature type="transmembrane region" description="Helical" evidence="9">
    <location>
        <begin position="388"/>
        <end position="406"/>
    </location>
</feature>
<evidence type="ECO:0000256" key="9">
    <source>
        <dbReference type="RuleBase" id="RU363064"/>
    </source>
</evidence>
<feature type="transmembrane region" description="Helical" evidence="9">
    <location>
        <begin position="234"/>
        <end position="257"/>
    </location>
</feature>
<keyword evidence="3 9" id="KW-0813">Transport</keyword>
<evidence type="ECO:0000256" key="1">
    <source>
        <dbReference type="ARBA" id="ARBA00004651"/>
    </source>
</evidence>
<evidence type="ECO:0000256" key="8">
    <source>
        <dbReference type="ARBA" id="ARBA00023136"/>
    </source>
</evidence>
<proteinExistence type="inferred from homology"/>
<dbReference type="Proteomes" id="UP000322524">
    <property type="component" value="Unassembled WGS sequence"/>
</dbReference>
<evidence type="ECO:0000256" key="2">
    <source>
        <dbReference type="ARBA" id="ARBA00009261"/>
    </source>
</evidence>
<evidence type="ECO:0000256" key="6">
    <source>
        <dbReference type="ARBA" id="ARBA00022847"/>
    </source>
</evidence>
<keyword evidence="6 9" id="KW-0769">Symport</keyword>
<evidence type="ECO:0000256" key="4">
    <source>
        <dbReference type="ARBA" id="ARBA00022475"/>
    </source>
</evidence>
<dbReference type="RefSeq" id="WP_148988473.1">
    <property type="nucleotide sequence ID" value="NZ_VTEV01000004.1"/>
</dbReference>
<feature type="transmembrane region" description="Helical" evidence="9">
    <location>
        <begin position="58"/>
        <end position="88"/>
    </location>
</feature>
<comment type="subcellular location">
    <subcellularLocation>
        <location evidence="1 9">Cell membrane</location>
        <topology evidence="1 9">Multi-pass membrane protein</topology>
    </subcellularLocation>
</comment>
<evidence type="ECO:0000256" key="5">
    <source>
        <dbReference type="ARBA" id="ARBA00022692"/>
    </source>
</evidence>
<keyword evidence="4 9" id="KW-1003">Cell membrane</keyword>
<dbReference type="GO" id="GO:0005283">
    <property type="term" value="F:amino acid:sodium symporter activity"/>
    <property type="evidence" value="ECO:0007669"/>
    <property type="project" value="InterPro"/>
</dbReference>
<feature type="transmembrane region" description="Helical" evidence="9">
    <location>
        <begin position="412"/>
        <end position="431"/>
    </location>
</feature>
<sequence>MLSTFTEFIWGFPMIILFVIAGLFLTVRLGFLPFRYFPHIVKMTLGQIGKKTEGSAGGISPFAAFTSALSATAGATNIVGVPVAIAFGGPGALFWMWIVAFIGMSTIFAELVLGITYREKNKEGKWVGGPFYYLSKGLRWDKLGWFYAFGLMLEVVPSVMVQSNSVSVQLENEYNISLLVVGITLAIATAFIVFGGIDRIGKISSRLLPIFVLSYVALTLTIICMNIGKLPGVFSIIIQDAFTPTSAVGVFAGATVVQTMRWGLARGLYTSEAGMGTSAIAYASAETDQPVKQSFWGMIAVIIDTLVICTLTGLTVLITDVWKEVGVKKAASMVSYAMKTTLPDWLSSLSISVFLVFFVLATVGVIIFYGESQAELLFGRKMRYVMRFVYLAAIIIGAVGGLKFVWELLDLLLFFIVVPNIIGIVFLSGVVKKAKDEYLKEFVK</sequence>
<feature type="transmembrane region" description="Helical" evidence="9">
    <location>
        <begin position="345"/>
        <end position="368"/>
    </location>
</feature>
<dbReference type="NCBIfam" id="TIGR00835">
    <property type="entry name" value="agcS"/>
    <property type="match status" value="1"/>
</dbReference>
<feature type="transmembrane region" description="Helical" evidence="9">
    <location>
        <begin position="94"/>
        <end position="115"/>
    </location>
</feature>
<dbReference type="PROSITE" id="PS00873">
    <property type="entry name" value="NA_ALANINE_SYMP"/>
    <property type="match status" value="1"/>
</dbReference>
<keyword evidence="7 9" id="KW-1133">Transmembrane helix</keyword>
<dbReference type="Pfam" id="PF01235">
    <property type="entry name" value="Na_Ala_symp"/>
    <property type="match status" value="1"/>
</dbReference>
<feature type="transmembrane region" description="Helical" evidence="9">
    <location>
        <begin position="174"/>
        <end position="195"/>
    </location>
</feature>
<feature type="transmembrane region" description="Helical" evidence="9">
    <location>
        <begin position="295"/>
        <end position="318"/>
    </location>
</feature>
<feature type="transmembrane region" description="Helical" evidence="9">
    <location>
        <begin position="143"/>
        <end position="162"/>
    </location>
</feature>
<name>A0A5D4T2S8_9BACI</name>
<keyword evidence="8 9" id="KW-0472">Membrane</keyword>
<accession>A0A5D4T2S8</accession>
<feature type="transmembrane region" description="Helical" evidence="9">
    <location>
        <begin position="207"/>
        <end position="228"/>
    </location>
</feature>
<dbReference type="EMBL" id="VTEV01000004">
    <property type="protein sequence ID" value="TYS68514.1"/>
    <property type="molecule type" value="Genomic_DNA"/>
</dbReference>
<dbReference type="Gene3D" id="1.20.1740.10">
    <property type="entry name" value="Amino acid/polyamine transporter I"/>
    <property type="match status" value="1"/>
</dbReference>
<gene>
    <name evidence="10" type="ORF">FZC76_11065</name>
</gene>
<keyword evidence="5 9" id="KW-0812">Transmembrane</keyword>
<protein>
    <submittedName>
        <fullName evidence="10">Sodium:alanine symporter family protein</fullName>
    </submittedName>
</protein>
<dbReference type="PANTHER" id="PTHR30330">
    <property type="entry name" value="AGSS FAMILY TRANSPORTER, SODIUM-ALANINE"/>
    <property type="match status" value="1"/>
</dbReference>
<comment type="similarity">
    <text evidence="2 9">Belongs to the alanine or glycine:cation symporter (AGCS) (TC 2.A.25) family.</text>
</comment>